<proteinExistence type="predicted"/>
<dbReference type="AlphaFoldDB" id="A0A0N1IIB7"/>
<reference evidence="1 2" key="1">
    <citation type="journal article" date="2015" name="Nat. Commun.">
        <title>Outbred genome sequencing and CRISPR/Cas9 gene editing in butterflies.</title>
        <authorList>
            <person name="Li X."/>
            <person name="Fan D."/>
            <person name="Zhang W."/>
            <person name="Liu G."/>
            <person name="Zhang L."/>
            <person name="Zhao L."/>
            <person name="Fang X."/>
            <person name="Chen L."/>
            <person name="Dong Y."/>
            <person name="Chen Y."/>
            <person name="Ding Y."/>
            <person name="Zhao R."/>
            <person name="Feng M."/>
            <person name="Zhu Y."/>
            <person name="Feng Y."/>
            <person name="Jiang X."/>
            <person name="Zhu D."/>
            <person name="Xiang H."/>
            <person name="Feng X."/>
            <person name="Li S."/>
            <person name="Wang J."/>
            <person name="Zhang G."/>
            <person name="Kronforst M.R."/>
            <person name="Wang W."/>
        </authorList>
    </citation>
    <scope>NUCLEOTIDE SEQUENCE [LARGE SCALE GENOMIC DNA]</scope>
    <source>
        <strain evidence="1">Ya'a_city_454_Pm</strain>
        <tissue evidence="1">Whole body</tissue>
    </source>
</reference>
<evidence type="ECO:0000313" key="2">
    <source>
        <dbReference type="Proteomes" id="UP000053240"/>
    </source>
</evidence>
<gene>
    <name evidence="1" type="ORF">RR48_00285</name>
</gene>
<comment type="caution">
    <text evidence="1">The sequence shown here is derived from an EMBL/GenBank/DDBJ whole genome shotgun (WGS) entry which is preliminary data.</text>
</comment>
<dbReference type="InParanoid" id="A0A0N1IIB7"/>
<keyword evidence="2" id="KW-1185">Reference proteome</keyword>
<dbReference type="Proteomes" id="UP000053240">
    <property type="component" value="Unassembled WGS sequence"/>
</dbReference>
<sequence length="44" mass="4837">MSRSRRAARISAGGFTALSLASFMAIIKASYSLFTLLQQVEEKK</sequence>
<dbReference type="EMBL" id="LADJ01056269">
    <property type="protein sequence ID" value="KPJ21566.1"/>
    <property type="molecule type" value="Genomic_DNA"/>
</dbReference>
<protein>
    <submittedName>
        <fullName evidence="1">Uncharacterized protein</fullName>
    </submittedName>
</protein>
<name>A0A0N1IIB7_PAPMA</name>
<organism evidence="1 2">
    <name type="scientific">Papilio machaon</name>
    <name type="common">Old World swallowtail butterfly</name>
    <dbReference type="NCBI Taxonomy" id="76193"/>
    <lineage>
        <taxon>Eukaryota</taxon>
        <taxon>Metazoa</taxon>
        <taxon>Ecdysozoa</taxon>
        <taxon>Arthropoda</taxon>
        <taxon>Hexapoda</taxon>
        <taxon>Insecta</taxon>
        <taxon>Pterygota</taxon>
        <taxon>Neoptera</taxon>
        <taxon>Endopterygota</taxon>
        <taxon>Lepidoptera</taxon>
        <taxon>Glossata</taxon>
        <taxon>Ditrysia</taxon>
        <taxon>Papilionoidea</taxon>
        <taxon>Papilionidae</taxon>
        <taxon>Papilioninae</taxon>
        <taxon>Papilio</taxon>
    </lineage>
</organism>
<evidence type="ECO:0000313" key="1">
    <source>
        <dbReference type="EMBL" id="KPJ21566.1"/>
    </source>
</evidence>
<accession>A0A0N1IIB7</accession>